<reference evidence="1 2" key="1">
    <citation type="submission" date="2015-04" db="EMBL/GenBank/DDBJ databases">
        <title>Complete genome sequence of Schizopora paradoxa KUC8140, a cosmopolitan wood degrader in East Asia.</title>
        <authorList>
            <consortium name="DOE Joint Genome Institute"/>
            <person name="Min B."/>
            <person name="Park H."/>
            <person name="Jang Y."/>
            <person name="Kim J.-J."/>
            <person name="Kim K.H."/>
            <person name="Pangilinan J."/>
            <person name="Lipzen A."/>
            <person name="Riley R."/>
            <person name="Grigoriev I.V."/>
            <person name="Spatafora J.W."/>
            <person name="Choi I.-G."/>
        </authorList>
    </citation>
    <scope>NUCLEOTIDE SEQUENCE [LARGE SCALE GENOMIC DNA]</scope>
    <source>
        <strain evidence="1 2">KUC8140</strain>
    </source>
</reference>
<accession>A0A0H2R272</accession>
<protein>
    <submittedName>
        <fullName evidence="1">Uncharacterized protein</fullName>
    </submittedName>
</protein>
<dbReference type="InParanoid" id="A0A0H2R272"/>
<evidence type="ECO:0000313" key="2">
    <source>
        <dbReference type="Proteomes" id="UP000053477"/>
    </source>
</evidence>
<sequence>MLRETMEILASTGGCTFRWPMNNKNENSLGFRMAMDVVTSIIGDCPWPSNLIQLLVHLGGTPPPKASVELQDIMDEFSKIVRYATSRWKLSHYDMRLGSLAVVWTLSMSLTDPRAEVLVLESWQNPISNSDLERISLSSRRRFQDLNKAP</sequence>
<dbReference type="AlphaFoldDB" id="A0A0H2R272"/>
<keyword evidence="2" id="KW-1185">Reference proteome</keyword>
<dbReference type="Proteomes" id="UP000053477">
    <property type="component" value="Unassembled WGS sequence"/>
</dbReference>
<proteinExistence type="predicted"/>
<dbReference type="EMBL" id="KQ086259">
    <property type="protein sequence ID" value="KLO05875.1"/>
    <property type="molecule type" value="Genomic_DNA"/>
</dbReference>
<organism evidence="1 2">
    <name type="scientific">Schizopora paradoxa</name>
    <dbReference type="NCBI Taxonomy" id="27342"/>
    <lineage>
        <taxon>Eukaryota</taxon>
        <taxon>Fungi</taxon>
        <taxon>Dikarya</taxon>
        <taxon>Basidiomycota</taxon>
        <taxon>Agaricomycotina</taxon>
        <taxon>Agaricomycetes</taxon>
        <taxon>Hymenochaetales</taxon>
        <taxon>Schizoporaceae</taxon>
        <taxon>Schizopora</taxon>
    </lineage>
</organism>
<name>A0A0H2R272_9AGAM</name>
<gene>
    <name evidence="1" type="ORF">SCHPADRAFT_709176</name>
</gene>
<evidence type="ECO:0000313" key="1">
    <source>
        <dbReference type="EMBL" id="KLO05875.1"/>
    </source>
</evidence>